<dbReference type="NCBIfam" id="TIGR02504">
    <property type="entry name" value="NrdJ_Z"/>
    <property type="match status" value="1"/>
</dbReference>
<dbReference type="SUPFAM" id="SSF51998">
    <property type="entry name" value="PFL-like glycyl radical enzymes"/>
    <property type="match status" value="1"/>
</dbReference>
<evidence type="ECO:0000256" key="4">
    <source>
        <dbReference type="ARBA" id="ARBA00014409"/>
    </source>
</evidence>
<evidence type="ECO:0000256" key="6">
    <source>
        <dbReference type="ARBA" id="ARBA00022634"/>
    </source>
</evidence>
<keyword evidence="10 13" id="KW-0170">Cobalt</keyword>
<feature type="compositionally biased region" description="Polar residues" evidence="14">
    <location>
        <begin position="1"/>
        <end position="14"/>
    </location>
</feature>
<evidence type="ECO:0000313" key="18">
    <source>
        <dbReference type="EMBL" id="QNL95523.1"/>
    </source>
</evidence>
<feature type="domain" description="TSCPD" evidence="17">
    <location>
        <begin position="742"/>
        <end position="845"/>
    </location>
</feature>
<comment type="similarity">
    <text evidence="2 13">Belongs to the ribonucleoside diphosphate reductase class-2 family.</text>
</comment>
<dbReference type="InterPro" id="IPR013344">
    <property type="entry name" value="RNR_NrdJ/NrdZ"/>
</dbReference>
<evidence type="ECO:0000256" key="7">
    <source>
        <dbReference type="ARBA" id="ARBA00022741"/>
    </source>
</evidence>
<evidence type="ECO:0000256" key="13">
    <source>
        <dbReference type="RuleBase" id="RU364064"/>
    </source>
</evidence>
<accession>A0ABX6SVT4</accession>
<protein>
    <recommendedName>
        <fullName evidence="4 13">Vitamin B12-dependent ribonucleotide reductase</fullName>
        <ecNumber evidence="3 13">1.17.4.1</ecNumber>
    </recommendedName>
</protein>
<evidence type="ECO:0000256" key="11">
    <source>
        <dbReference type="ARBA" id="ARBA00025437"/>
    </source>
</evidence>
<evidence type="ECO:0000256" key="8">
    <source>
        <dbReference type="ARBA" id="ARBA00023002"/>
    </source>
</evidence>
<sequence>MTETVGGTSGSAPRTSRKSAKNGLKIERVHTTEGVHPYDAVTWERRDVVQTNWKTGETVFEQRGVEFPDFWSLNASTIVTTKYFRGAVGSPERESSLRQLLDRVVLTYVKAGKDFGYFATDADAEIFEHELTYMLLHQIFSFNSPVWFNVGTSSPQQVSACFILAVDDSMDSILNWYREEGLIFKGGSGAGLNLSRIRSSKELLRSSGGTASGPVSFMRGADASAGTIKSGGATRRAAKMVVLDVDHPDIVEFVETKEREEEKIRVLRDAGFDMDLGGSDITSVQYQNANNSVRVNDEFMEAVEEGTSFGLRARTSGEVIEEIDARELWGKMAHAAWACADPGIQYDSTINDWHTTPESGRITASNPCSEYMHLDNSSCNLASLNLLKFLTAEGTFDTQKFVKSVEFIITAMDISICFADFPTEAIGDTTRKFRQLGIGYANLGALLMASGLAYDSEGGRALAAGITSLMTGTSYRRSAELAGVVGPYEGYAANVDGHQRVMRKHQAANDEIRTKHAIDIAVQKEATKQWAANLKIGEKNGWRNSQASVLAPTGTIGFMMDCDTTGIEPDFSLVKFKKLVGGGSMQVVNQTVPAALEKLGYTGETIEAIVEFIAENGHVIDAPGLRPEHYEVFDCAVGERAIKPMGHVRMMAACQPFLSGAISKTVNMPETATVEEIADVYFQGWKLGLKALAVYRDNCKVGQPLSSQKTQDKATSGQAAAETEVKIVEKIVEKPIRRRLPKSRAAITTSFSVGGAEGYMTSGAHDDGTLGEIFLKLGKQGSTLAGVMDAFSIAVSIGLQYGVPLETFVSKFTNLKFEPAGLTDDPDVRMAQSIMDYVFRRLALDYIDFDTRSAMSIFSVDERQRYLDTGSYEPVKGDGSTAAELVTDEAAGPSPEAAAEIRAEAQIADAEAVAIQVETARPASGRAHTSAELLEEITGSAVDSPLCMTCGTKMRPAGSCHVCEGCGSTSGCS</sequence>
<evidence type="ECO:0000256" key="14">
    <source>
        <dbReference type="SAM" id="MobiDB-lite"/>
    </source>
</evidence>
<comment type="catalytic activity">
    <reaction evidence="12 13">
        <text>a 2'-deoxyribonucleoside 5'-diphosphate + [thioredoxin]-disulfide + H2O = a ribonucleoside 5'-diphosphate + [thioredoxin]-dithiol</text>
        <dbReference type="Rhea" id="RHEA:23252"/>
        <dbReference type="Rhea" id="RHEA-COMP:10698"/>
        <dbReference type="Rhea" id="RHEA-COMP:10700"/>
        <dbReference type="ChEBI" id="CHEBI:15377"/>
        <dbReference type="ChEBI" id="CHEBI:29950"/>
        <dbReference type="ChEBI" id="CHEBI:50058"/>
        <dbReference type="ChEBI" id="CHEBI:57930"/>
        <dbReference type="ChEBI" id="CHEBI:73316"/>
        <dbReference type="EC" id="1.17.4.1"/>
    </reaction>
</comment>
<dbReference type="InterPro" id="IPR000788">
    <property type="entry name" value="RNR_lg_C"/>
</dbReference>
<dbReference type="Pfam" id="PF12637">
    <property type="entry name" value="TSCPD"/>
    <property type="match status" value="1"/>
</dbReference>
<dbReference type="Pfam" id="PF02867">
    <property type="entry name" value="Ribonuc_red_lgC"/>
    <property type="match status" value="1"/>
</dbReference>
<dbReference type="Proteomes" id="UP000515871">
    <property type="component" value="Chromosome"/>
</dbReference>
<name>A0ABX6SVT4_9ACTN</name>
<feature type="region of interest" description="Disordered" evidence="14">
    <location>
        <begin position="1"/>
        <end position="24"/>
    </location>
</feature>
<keyword evidence="7 13" id="KW-0547">Nucleotide-binding</keyword>
<keyword evidence="5 13" id="KW-0846">Cobalamin</keyword>
<evidence type="ECO:0000259" key="15">
    <source>
        <dbReference type="Pfam" id="PF02867"/>
    </source>
</evidence>
<proteinExistence type="inferred from homology"/>
<dbReference type="EC" id="1.17.4.1" evidence="3 13"/>
<dbReference type="InterPro" id="IPR013678">
    <property type="entry name" value="RNR_2_N"/>
</dbReference>
<evidence type="ECO:0000259" key="17">
    <source>
        <dbReference type="Pfam" id="PF12637"/>
    </source>
</evidence>
<keyword evidence="19" id="KW-1185">Reference proteome</keyword>
<dbReference type="RefSeq" id="WP_154595229.1">
    <property type="nucleotide sequence ID" value="NZ_CP060587.1"/>
</dbReference>
<dbReference type="PRINTS" id="PR01183">
    <property type="entry name" value="RIBORDTASEM1"/>
</dbReference>
<comment type="cofactor">
    <cofactor evidence="1 13">
        <name>adenosylcob(III)alamin</name>
        <dbReference type="ChEBI" id="CHEBI:18408"/>
    </cofactor>
</comment>
<organism evidence="18 19">
    <name type="scientific">Aeromicrobium senzhongii</name>
    <dbReference type="NCBI Taxonomy" id="2663859"/>
    <lineage>
        <taxon>Bacteria</taxon>
        <taxon>Bacillati</taxon>
        <taxon>Actinomycetota</taxon>
        <taxon>Actinomycetes</taxon>
        <taxon>Propionibacteriales</taxon>
        <taxon>Nocardioidaceae</taxon>
        <taxon>Aeromicrobium</taxon>
    </lineage>
</organism>
<dbReference type="GO" id="GO:0004748">
    <property type="term" value="F:ribonucleoside-diphosphate reductase activity, thioredoxin disulfide as acceptor"/>
    <property type="evidence" value="ECO:0007669"/>
    <property type="project" value="UniProtKB-EC"/>
</dbReference>
<evidence type="ECO:0000256" key="3">
    <source>
        <dbReference type="ARBA" id="ARBA00012274"/>
    </source>
</evidence>
<gene>
    <name evidence="18" type="ORF">H9L21_06305</name>
</gene>
<keyword evidence="8 13" id="KW-0560">Oxidoreductase</keyword>
<reference evidence="18 19" key="1">
    <citation type="submission" date="2020-08" db="EMBL/GenBank/DDBJ databases">
        <title>Novel species in genus Aeromicrobium.</title>
        <authorList>
            <person name="Zhang G."/>
        </authorList>
    </citation>
    <scope>NUCLEOTIDE SEQUENCE [LARGE SCALE GENOMIC DNA]</scope>
    <source>
        <strain evidence="19">zg-629</strain>
    </source>
</reference>
<evidence type="ECO:0000256" key="5">
    <source>
        <dbReference type="ARBA" id="ARBA00022628"/>
    </source>
</evidence>
<comment type="function">
    <text evidence="11 13">Catalyzes the reduction of ribonucleotides to deoxyribonucleotides. May function to provide a pool of deoxyribonucleotide precursors for DNA repair during oxygen limitation and/or for immediate growth after restoration of oxygen.</text>
</comment>
<evidence type="ECO:0000256" key="9">
    <source>
        <dbReference type="ARBA" id="ARBA00023157"/>
    </source>
</evidence>
<feature type="domain" description="Ribonucleotide reductase class II vitamin B12-dependent N-terminal" evidence="16">
    <location>
        <begin position="47"/>
        <end position="138"/>
    </location>
</feature>
<keyword evidence="9" id="KW-1015">Disulfide bond</keyword>
<dbReference type="CDD" id="cd02888">
    <property type="entry name" value="RNR_II_dimer"/>
    <property type="match status" value="1"/>
</dbReference>
<dbReference type="InterPro" id="IPR024434">
    <property type="entry name" value="TSCPD_dom"/>
</dbReference>
<dbReference type="PANTHER" id="PTHR43371">
    <property type="entry name" value="VITAMIN B12-DEPENDENT RIBONUCLEOTIDE REDUCTASE"/>
    <property type="match status" value="1"/>
</dbReference>
<dbReference type="PANTHER" id="PTHR43371:SF1">
    <property type="entry name" value="RIBONUCLEOSIDE-DIPHOSPHATE REDUCTASE"/>
    <property type="match status" value="1"/>
</dbReference>
<evidence type="ECO:0000256" key="12">
    <source>
        <dbReference type="ARBA" id="ARBA00047754"/>
    </source>
</evidence>
<keyword evidence="6 13" id="KW-0237">DNA synthesis</keyword>
<evidence type="ECO:0000259" key="16">
    <source>
        <dbReference type="Pfam" id="PF08471"/>
    </source>
</evidence>
<evidence type="ECO:0000313" key="19">
    <source>
        <dbReference type="Proteomes" id="UP000515871"/>
    </source>
</evidence>
<feature type="domain" description="Ribonucleotide reductase large subunit C-terminal" evidence="15">
    <location>
        <begin position="159"/>
        <end position="695"/>
    </location>
</feature>
<evidence type="ECO:0000256" key="10">
    <source>
        <dbReference type="ARBA" id="ARBA00023285"/>
    </source>
</evidence>
<evidence type="ECO:0000256" key="1">
    <source>
        <dbReference type="ARBA" id="ARBA00001922"/>
    </source>
</evidence>
<dbReference type="Pfam" id="PF08471">
    <property type="entry name" value="Ribonuc_red_2_N"/>
    <property type="match status" value="1"/>
</dbReference>
<dbReference type="InterPro" id="IPR050862">
    <property type="entry name" value="RdRp_reductase_class-2"/>
</dbReference>
<dbReference type="NCBIfam" id="NF005122">
    <property type="entry name" value="PRK06556.1"/>
    <property type="match status" value="1"/>
</dbReference>
<evidence type="ECO:0000256" key="2">
    <source>
        <dbReference type="ARBA" id="ARBA00007405"/>
    </source>
</evidence>
<dbReference type="Gene3D" id="3.20.70.20">
    <property type="match status" value="1"/>
</dbReference>
<dbReference type="EMBL" id="CP060587">
    <property type="protein sequence ID" value="QNL95523.1"/>
    <property type="molecule type" value="Genomic_DNA"/>
</dbReference>